<evidence type="ECO:0000259" key="2">
    <source>
        <dbReference type="PROSITE" id="PS00028"/>
    </source>
</evidence>
<feature type="compositionally biased region" description="Low complexity" evidence="1">
    <location>
        <begin position="168"/>
        <end position="179"/>
    </location>
</feature>
<comment type="caution">
    <text evidence="3">The sequence shown here is derived from an EMBL/GenBank/DDBJ whole genome shotgun (WGS) entry which is preliminary data.</text>
</comment>
<reference evidence="3" key="1">
    <citation type="submission" date="2023-03" db="EMBL/GenBank/DDBJ databases">
        <title>Massive genome expansion in bonnet fungi (Mycena s.s.) driven by repeated elements and novel gene families across ecological guilds.</title>
        <authorList>
            <consortium name="Lawrence Berkeley National Laboratory"/>
            <person name="Harder C.B."/>
            <person name="Miyauchi S."/>
            <person name="Viragh M."/>
            <person name="Kuo A."/>
            <person name="Thoen E."/>
            <person name="Andreopoulos B."/>
            <person name="Lu D."/>
            <person name="Skrede I."/>
            <person name="Drula E."/>
            <person name="Henrissat B."/>
            <person name="Morin E."/>
            <person name="Kohler A."/>
            <person name="Barry K."/>
            <person name="LaButti K."/>
            <person name="Morin E."/>
            <person name="Salamov A."/>
            <person name="Lipzen A."/>
            <person name="Mereny Z."/>
            <person name="Hegedus B."/>
            <person name="Baldrian P."/>
            <person name="Stursova M."/>
            <person name="Weitz H."/>
            <person name="Taylor A."/>
            <person name="Grigoriev I.V."/>
            <person name="Nagy L.G."/>
            <person name="Martin F."/>
            <person name="Kauserud H."/>
        </authorList>
    </citation>
    <scope>NUCLEOTIDE SEQUENCE</scope>
    <source>
        <strain evidence="3">9284</strain>
    </source>
</reference>
<dbReference type="InterPro" id="IPR013087">
    <property type="entry name" value="Znf_C2H2_type"/>
</dbReference>
<feature type="region of interest" description="Disordered" evidence="1">
    <location>
        <begin position="285"/>
        <end position="311"/>
    </location>
</feature>
<dbReference type="EMBL" id="JARKIF010000037">
    <property type="protein sequence ID" value="KAJ7609839.1"/>
    <property type="molecule type" value="Genomic_DNA"/>
</dbReference>
<name>A0AAD7B3R6_9AGAR</name>
<protein>
    <recommendedName>
        <fullName evidence="2">C2H2-type domain-containing protein</fullName>
    </recommendedName>
</protein>
<dbReference type="AlphaFoldDB" id="A0AAD7B3R6"/>
<dbReference type="Proteomes" id="UP001221142">
    <property type="component" value="Unassembled WGS sequence"/>
</dbReference>
<evidence type="ECO:0000256" key="1">
    <source>
        <dbReference type="SAM" id="MobiDB-lite"/>
    </source>
</evidence>
<keyword evidence="4" id="KW-1185">Reference proteome</keyword>
<feature type="compositionally biased region" description="Polar residues" evidence="1">
    <location>
        <begin position="120"/>
        <end position="138"/>
    </location>
</feature>
<feature type="compositionally biased region" description="Polar residues" evidence="1">
    <location>
        <begin position="149"/>
        <end position="158"/>
    </location>
</feature>
<sequence>MSFSLPMAALANMQISFKVGLPDGLFAFEMLPSVSGNHSAVDPSFNASGMGGMKLHVLTSHDFSGVTLTLFASGGDTPLPSVQASVDVGASTSAMPSPTPMDDLYLHNFVPSPSPFATSYCESSSSDPSLLDGTSGQSGFDDFLDTFSRDSTATTPSDSPAAPLRGMSSPSSPDASLDSNKFEDLEQQPQPTWMAVTSSAPDLTPVPSSPPRSRGRGQGRHHKFPCTMGCRMDFSRKHDRLRHEVAQHGRLCEWECSSCQGFFSSDVTFKKHRCKAVAVGRRVGDREASRELVQTQTQAQTQAQTLAPPSS</sequence>
<accession>A0AAD7B3R6</accession>
<gene>
    <name evidence="3" type="ORF">FB45DRAFT_1038311</name>
</gene>
<feature type="region of interest" description="Disordered" evidence="1">
    <location>
        <begin position="196"/>
        <end position="224"/>
    </location>
</feature>
<feature type="region of interest" description="Disordered" evidence="1">
    <location>
        <begin position="120"/>
        <end position="179"/>
    </location>
</feature>
<dbReference type="PROSITE" id="PS00028">
    <property type="entry name" value="ZINC_FINGER_C2H2_1"/>
    <property type="match status" value="1"/>
</dbReference>
<feature type="compositionally biased region" description="Low complexity" evidence="1">
    <location>
        <begin position="294"/>
        <end position="305"/>
    </location>
</feature>
<evidence type="ECO:0000313" key="3">
    <source>
        <dbReference type="EMBL" id="KAJ7609839.1"/>
    </source>
</evidence>
<evidence type="ECO:0000313" key="4">
    <source>
        <dbReference type="Proteomes" id="UP001221142"/>
    </source>
</evidence>
<proteinExistence type="predicted"/>
<feature type="compositionally biased region" description="Basic residues" evidence="1">
    <location>
        <begin position="213"/>
        <end position="224"/>
    </location>
</feature>
<organism evidence="3 4">
    <name type="scientific">Roridomyces roridus</name>
    <dbReference type="NCBI Taxonomy" id="1738132"/>
    <lineage>
        <taxon>Eukaryota</taxon>
        <taxon>Fungi</taxon>
        <taxon>Dikarya</taxon>
        <taxon>Basidiomycota</taxon>
        <taxon>Agaricomycotina</taxon>
        <taxon>Agaricomycetes</taxon>
        <taxon>Agaricomycetidae</taxon>
        <taxon>Agaricales</taxon>
        <taxon>Marasmiineae</taxon>
        <taxon>Mycenaceae</taxon>
        <taxon>Roridomyces</taxon>
    </lineage>
</organism>
<feature type="domain" description="C2H2-type" evidence="2">
    <location>
        <begin position="226"/>
        <end position="248"/>
    </location>
</feature>